<dbReference type="PANTHER" id="PTHR45436:SF5">
    <property type="entry name" value="SENSOR HISTIDINE KINASE TRCS"/>
    <property type="match status" value="1"/>
</dbReference>
<keyword evidence="9" id="KW-0472">Membrane</keyword>
<dbReference type="Gene3D" id="1.10.287.130">
    <property type="match status" value="1"/>
</dbReference>
<dbReference type="InterPro" id="IPR036890">
    <property type="entry name" value="HATPase_C_sf"/>
</dbReference>
<proteinExistence type="predicted"/>
<feature type="domain" description="Histidine kinase" evidence="10">
    <location>
        <begin position="248"/>
        <end position="453"/>
    </location>
</feature>
<sequence length="459" mass="50856">MLFRLNAGLMASLLVVLDLQLAATEVYANYLMENYVKNRLIQDSESLLAALSIAPDGVATLDKGHLPPHFLRPFSGHYYRITITDPLGSIDQPNDPPLSLYSRSLWDTDLSLPSVVVGESLHWRIPGPEDQDLLTLVTGYSKQKHRIVIAVAEDLSPLHADVQSFQVHFTVIFLAGMALLIGLQTWLVRASTRTLAQTRNDIVRLERGEIEHINEDVPSEIAPLVQEVNRLLRILRQRLKRSRNALGNLAHALKTPLTQLTQLTDDPNLSNHPALQERFQHHIHTLRFLIERELKRARLAGGGLTLQPMDVAEASRDLIPVFQALYRDKGVTIDSRLPSSVLFKGDREDLLELLGNLLDNACKWAHSQIRLGVMNANTSTLTLIIEDDGPGCTSETLEHLTQRGLRLDEATPGHGLGLSIVKDIVTSYGGAIDFALSSDLGGLKVTIQLPNDFKSAALK</sequence>
<keyword evidence="12" id="KW-1185">Reference proteome</keyword>
<dbReference type="EC" id="2.7.13.3" evidence="3"/>
<dbReference type="SUPFAM" id="SSF47384">
    <property type="entry name" value="Homodimeric domain of signal transducing histidine kinase"/>
    <property type="match status" value="1"/>
</dbReference>
<evidence type="ECO:0000256" key="6">
    <source>
        <dbReference type="ARBA" id="ARBA00022692"/>
    </source>
</evidence>
<dbReference type="InterPro" id="IPR003594">
    <property type="entry name" value="HATPase_dom"/>
</dbReference>
<protein>
    <recommendedName>
        <fullName evidence="3">histidine kinase</fullName>
        <ecNumber evidence="3">2.7.13.3</ecNumber>
    </recommendedName>
</protein>
<accession>D5BW13</accession>
<evidence type="ECO:0000256" key="5">
    <source>
        <dbReference type="ARBA" id="ARBA00022679"/>
    </source>
</evidence>
<dbReference type="PANTHER" id="PTHR45436">
    <property type="entry name" value="SENSOR HISTIDINE KINASE YKOH"/>
    <property type="match status" value="1"/>
</dbReference>
<dbReference type="Pfam" id="PF02518">
    <property type="entry name" value="HATPase_c"/>
    <property type="match status" value="1"/>
</dbReference>
<dbReference type="GO" id="GO:0005524">
    <property type="term" value="F:ATP binding"/>
    <property type="evidence" value="ECO:0007669"/>
    <property type="project" value="UniProtKB-KW"/>
</dbReference>
<evidence type="ECO:0000313" key="11">
    <source>
        <dbReference type="EMBL" id="ADE13663.1"/>
    </source>
</evidence>
<keyword evidence="8" id="KW-1133">Transmembrane helix</keyword>
<dbReference type="HOGENOM" id="CLU_000445_42_3_6"/>
<dbReference type="Proteomes" id="UP000001844">
    <property type="component" value="Chromosome"/>
</dbReference>
<organism evidence="11 12">
    <name type="scientific">Nitrosococcus halophilus (strain Nc4)</name>
    <dbReference type="NCBI Taxonomy" id="472759"/>
    <lineage>
        <taxon>Bacteria</taxon>
        <taxon>Pseudomonadati</taxon>
        <taxon>Pseudomonadota</taxon>
        <taxon>Gammaproteobacteria</taxon>
        <taxon>Chromatiales</taxon>
        <taxon>Chromatiaceae</taxon>
        <taxon>Nitrosococcus</taxon>
    </lineage>
</organism>
<name>D5BW13_NITHN</name>
<dbReference type="InterPro" id="IPR004358">
    <property type="entry name" value="Sig_transdc_His_kin-like_C"/>
</dbReference>
<dbReference type="GO" id="GO:0005886">
    <property type="term" value="C:plasma membrane"/>
    <property type="evidence" value="ECO:0007669"/>
    <property type="project" value="TreeGrafter"/>
</dbReference>
<comment type="catalytic activity">
    <reaction evidence="1">
        <text>ATP + protein L-histidine = ADP + protein N-phospho-L-histidine.</text>
        <dbReference type="EC" id="2.7.13.3"/>
    </reaction>
</comment>
<keyword evidence="11" id="KW-0547">Nucleotide-binding</keyword>
<keyword evidence="4" id="KW-0597">Phosphoprotein</keyword>
<dbReference type="eggNOG" id="COG0642">
    <property type="taxonomic scope" value="Bacteria"/>
</dbReference>
<dbReference type="SMART" id="SM00387">
    <property type="entry name" value="HATPase_c"/>
    <property type="match status" value="1"/>
</dbReference>
<evidence type="ECO:0000256" key="9">
    <source>
        <dbReference type="ARBA" id="ARBA00023136"/>
    </source>
</evidence>
<evidence type="ECO:0000256" key="7">
    <source>
        <dbReference type="ARBA" id="ARBA00022777"/>
    </source>
</evidence>
<evidence type="ECO:0000256" key="2">
    <source>
        <dbReference type="ARBA" id="ARBA00004370"/>
    </source>
</evidence>
<dbReference type="STRING" id="472759.Nhal_0477"/>
<keyword evidence="11" id="KW-0067">ATP-binding</keyword>
<gene>
    <name evidence="11" type="ordered locus">Nhal_0477</name>
</gene>
<dbReference type="InterPro" id="IPR036097">
    <property type="entry name" value="HisK_dim/P_sf"/>
</dbReference>
<evidence type="ECO:0000313" key="12">
    <source>
        <dbReference type="Proteomes" id="UP000001844"/>
    </source>
</evidence>
<dbReference type="GO" id="GO:0000155">
    <property type="term" value="F:phosphorelay sensor kinase activity"/>
    <property type="evidence" value="ECO:0007669"/>
    <property type="project" value="InterPro"/>
</dbReference>
<dbReference type="Gene3D" id="3.30.565.10">
    <property type="entry name" value="Histidine kinase-like ATPase, C-terminal domain"/>
    <property type="match status" value="1"/>
</dbReference>
<dbReference type="InterPro" id="IPR005467">
    <property type="entry name" value="His_kinase_dom"/>
</dbReference>
<evidence type="ECO:0000256" key="4">
    <source>
        <dbReference type="ARBA" id="ARBA00022553"/>
    </source>
</evidence>
<evidence type="ECO:0000259" key="10">
    <source>
        <dbReference type="PROSITE" id="PS50109"/>
    </source>
</evidence>
<keyword evidence="7" id="KW-0418">Kinase</keyword>
<evidence type="ECO:0000256" key="1">
    <source>
        <dbReference type="ARBA" id="ARBA00000085"/>
    </source>
</evidence>
<evidence type="ECO:0000256" key="3">
    <source>
        <dbReference type="ARBA" id="ARBA00012438"/>
    </source>
</evidence>
<dbReference type="AlphaFoldDB" id="D5BW13"/>
<comment type="subcellular location">
    <subcellularLocation>
        <location evidence="2">Membrane</location>
    </subcellularLocation>
</comment>
<reference evidence="12" key="1">
    <citation type="submission" date="2010-04" db="EMBL/GenBank/DDBJ databases">
        <title>Complete genome sequence of Nitrosococcus halophilus Nc4, a salt-adapted, aerobic obligate ammonia-oxidizing sulfur purple bacterium.</title>
        <authorList>
            <consortium name="US DOE Joint Genome Institute"/>
            <person name="Campbell M.A."/>
            <person name="Malfatti S.A."/>
            <person name="Chain P.S.G."/>
            <person name="Heidelberg J.F."/>
            <person name="Ward B.B."/>
            <person name="Klotz M.G."/>
        </authorList>
    </citation>
    <scope>NUCLEOTIDE SEQUENCE [LARGE SCALE GENOMIC DNA]</scope>
    <source>
        <strain evidence="12">Nc4</strain>
    </source>
</reference>
<dbReference type="SUPFAM" id="SSF55874">
    <property type="entry name" value="ATPase domain of HSP90 chaperone/DNA topoisomerase II/histidine kinase"/>
    <property type="match status" value="1"/>
</dbReference>
<dbReference type="PRINTS" id="PR00344">
    <property type="entry name" value="BCTRLSENSOR"/>
</dbReference>
<keyword evidence="5" id="KW-0808">Transferase</keyword>
<dbReference type="KEGG" id="nhl:Nhal_0477"/>
<evidence type="ECO:0000256" key="8">
    <source>
        <dbReference type="ARBA" id="ARBA00022989"/>
    </source>
</evidence>
<dbReference type="EMBL" id="CP001798">
    <property type="protein sequence ID" value="ADE13663.1"/>
    <property type="molecule type" value="Genomic_DNA"/>
</dbReference>
<dbReference type="PROSITE" id="PS50109">
    <property type="entry name" value="HIS_KIN"/>
    <property type="match status" value="1"/>
</dbReference>
<keyword evidence="6" id="KW-0812">Transmembrane</keyword>
<dbReference type="InterPro" id="IPR050428">
    <property type="entry name" value="TCS_sensor_his_kinase"/>
</dbReference>